<dbReference type="Gene3D" id="1.10.246.70">
    <property type="match status" value="1"/>
</dbReference>
<evidence type="ECO:0000256" key="3">
    <source>
        <dbReference type="ARBA" id="ARBA00010819"/>
    </source>
</evidence>
<dbReference type="GO" id="GO:0008239">
    <property type="term" value="F:dipeptidyl-peptidase activity"/>
    <property type="evidence" value="ECO:0007669"/>
    <property type="project" value="UniProtKB-EC"/>
</dbReference>
<dbReference type="SUPFAM" id="SSF49785">
    <property type="entry name" value="Galactose-binding domain-like"/>
    <property type="match status" value="1"/>
</dbReference>
<name>A0A7W3UL31_9LACO</name>
<comment type="caution">
    <text evidence="15">The sequence shown here is derived from an EMBL/GenBank/DDBJ whole genome shotgun (WGS) entry which is preliminary data.</text>
</comment>
<evidence type="ECO:0000256" key="7">
    <source>
        <dbReference type="ARBA" id="ARBA00022438"/>
    </source>
</evidence>
<keyword evidence="7" id="KW-0031">Aminopeptidase</keyword>
<dbReference type="InterPro" id="IPR000383">
    <property type="entry name" value="Xaa-Pro-like_dom"/>
</dbReference>
<evidence type="ECO:0000313" key="16">
    <source>
        <dbReference type="Proteomes" id="UP000517106"/>
    </source>
</evidence>
<sequence length="801" mass="90870">MKINQFSITPTTPQQRRQELMMIRLLRKNEEATLTPNAMLETLLARIHMASNQPIITKQWLHDLLATPDLALDDWLDKQEPLTNSIFYLIALQLLDFEVAVDFDITDPLTMIKKTGLPTEYHQQWTTTNVIDAFYLLLNTHGKNGQSLIDHLTAEGFLAWTYQLPAEQKPLYFNGKPLACFDPAKFIREVVYIETDMDTDFDGKADLVKAEIMRPRESDDDLSVPVVFTASPYNQGTNDEWGEKATHNVNVPLTHKSTDYQAPKEKSFSINFAYQQVTGHADHATETFSTTPAYTLNNYLAVRGYAIVYAAGIGTKDSDGLQTCGSPEQTDSMKAVIEWLHGNRRAFTDRNSGTEIKANWCNGKVAMTGRSYLGTLATAVATTGVAGLEAIISEAAISSWYDYYRENGLVRAPGGFQGEDADVLADETFSRTKRPADYRRVEQVNNQYINQMSEAMDRKSGNYNDFWDKRNYRHNLANIKAAVMMVHGLNDTNVRPSNVKALYDSLQNSTVINKLILHQGQHIYINAFRSLDFSEMVNLWLANKLWGQDNHADDTLPRVLVQDNKTPETWNTYDHWTAGKQQVYQFNDRRLTTLPGLGIQSFNDHQSEEKYREWCKDPHEWAKALIKDNGQFSRHFVSTPVETDTLLRGTPTVTLRVASSKNYGMISARLVDLGKGKRLTTSPVLFNRNGLELGYHWKTDDLREFKLQKSPTTYKVIASGHINLQNRHTPAQVDNLDANQFVSVNFDLQPIFHRLAAGHQLGVIIYSTDYEYTLRGNEQIEYQLDLSGCQLSIPGLSLDNN</sequence>
<dbReference type="AlphaFoldDB" id="A0A7W3UL31"/>
<dbReference type="RefSeq" id="WP_182596292.1">
    <property type="nucleotide sequence ID" value="NZ_JACIVA010000046.1"/>
</dbReference>
<feature type="domain" description="X-Prolyl dipeptidyl aminopeptidase PepX N-terminal" evidence="14">
    <location>
        <begin position="1"/>
        <end position="157"/>
    </location>
</feature>
<evidence type="ECO:0000256" key="2">
    <source>
        <dbReference type="ARBA" id="ARBA00003997"/>
    </source>
</evidence>
<dbReference type="EMBL" id="JACIVA010000046">
    <property type="protein sequence ID" value="MBB1097567.1"/>
    <property type="molecule type" value="Genomic_DNA"/>
</dbReference>
<dbReference type="SUPFAM" id="SSF53474">
    <property type="entry name" value="alpha/beta-Hydrolases"/>
    <property type="match status" value="1"/>
</dbReference>
<evidence type="ECO:0000256" key="9">
    <source>
        <dbReference type="ARBA" id="ARBA00022801"/>
    </source>
</evidence>
<dbReference type="Pfam" id="PF09168">
    <property type="entry name" value="PepX_N"/>
    <property type="match status" value="1"/>
</dbReference>
<dbReference type="PRINTS" id="PR00923">
    <property type="entry name" value="LACTOPTASE"/>
</dbReference>
<comment type="catalytic activity">
    <reaction evidence="1">
        <text>Hydrolyzes Xaa-Pro-|- bonds to release unblocked, N-terminal dipeptides from substrates including Ala-Pro-|-p-nitroanilide and (sequentially) Tyr-Pro-|-Phe-Pro-|-Gly-Pro-|-Ile.</text>
        <dbReference type="EC" id="3.4.14.11"/>
    </reaction>
</comment>
<dbReference type="Pfam" id="PF02129">
    <property type="entry name" value="Peptidase_S15"/>
    <property type="match status" value="1"/>
</dbReference>
<dbReference type="SUPFAM" id="SSF81761">
    <property type="entry name" value="X-Prolyl dipeptidyl aminopeptidase PepX, N-terminal domain"/>
    <property type="match status" value="1"/>
</dbReference>
<dbReference type="NCBIfam" id="NF003781">
    <property type="entry name" value="PRK05371.1-2"/>
    <property type="match status" value="1"/>
</dbReference>
<accession>A0A7W3UL31</accession>
<dbReference type="InterPro" id="IPR015251">
    <property type="entry name" value="PepX_N_dom"/>
</dbReference>
<comment type="function">
    <text evidence="2">Removes N-terminal dipeptides sequentially from polypeptides having unsubstituted N-termini provided that the penultimate residue is proline.</text>
</comment>
<dbReference type="PANTHER" id="PTHR43056:SF10">
    <property type="entry name" value="COCE_NOND FAMILY, PUTATIVE (AFU_ORTHOLOGUE AFUA_7G00600)-RELATED"/>
    <property type="match status" value="1"/>
</dbReference>
<dbReference type="InterPro" id="IPR036313">
    <property type="entry name" value="PepX_N_dom_sf"/>
</dbReference>
<dbReference type="InterPro" id="IPR013736">
    <property type="entry name" value="Xaa-Pro_dipept_C"/>
</dbReference>
<dbReference type="SMART" id="SM00940">
    <property type="entry name" value="PepX_N"/>
    <property type="match status" value="1"/>
</dbReference>
<dbReference type="GO" id="GO:0006508">
    <property type="term" value="P:proteolysis"/>
    <property type="evidence" value="ECO:0007669"/>
    <property type="project" value="UniProtKB-KW"/>
</dbReference>
<dbReference type="InterPro" id="IPR008979">
    <property type="entry name" value="Galactose-bd-like_sf"/>
</dbReference>
<reference evidence="15 16" key="1">
    <citation type="submission" date="2020-07" db="EMBL/GenBank/DDBJ databases">
        <title>Description of Limosilactobacillus balticus sp. nov., Limosilactobacillus agrestis sp. nov., Limosilactobacillus albertensis sp. nov., Limosilactobacillus rudii sp. nov., Limosilactobacillus fastidiosus sp. nov., five novel Limosilactobacillus species isolated from the vertebrate gastrointestinal tract, and proposal of 6 subspecies of Limosilactobacillus reuteri adapted to the gastrointestinal tract of specific vertebrate hosts.</title>
        <authorList>
            <person name="Li F."/>
            <person name="Cheng C."/>
            <person name="Zheng J."/>
            <person name="Quevedo R.M."/>
            <person name="Li J."/>
            <person name="Roos S."/>
            <person name="Gaenzle M.G."/>
            <person name="Walter J."/>
        </authorList>
    </citation>
    <scope>NUCLEOTIDE SEQUENCE [LARGE SCALE GENOMIC DNA]</scope>
    <source>
        <strain evidence="15 16">STM2_1</strain>
    </source>
</reference>
<evidence type="ECO:0000259" key="14">
    <source>
        <dbReference type="SMART" id="SM00940"/>
    </source>
</evidence>
<comment type="similarity">
    <text evidence="3">Belongs to the peptidase S15 family.</text>
</comment>
<proteinExistence type="inferred from homology"/>
<organism evidence="15 16">
    <name type="scientific">Limosilactobacillus rudii</name>
    <dbReference type="NCBI Taxonomy" id="2759755"/>
    <lineage>
        <taxon>Bacteria</taxon>
        <taxon>Bacillati</taxon>
        <taxon>Bacillota</taxon>
        <taxon>Bacilli</taxon>
        <taxon>Lactobacillales</taxon>
        <taxon>Lactobacillaceae</taxon>
        <taxon>Limosilactobacillus</taxon>
    </lineage>
</organism>
<dbReference type="Proteomes" id="UP000517106">
    <property type="component" value="Unassembled WGS sequence"/>
</dbReference>
<evidence type="ECO:0000256" key="11">
    <source>
        <dbReference type="ARBA" id="ARBA00030045"/>
    </source>
</evidence>
<dbReference type="GO" id="GO:0008236">
    <property type="term" value="F:serine-type peptidase activity"/>
    <property type="evidence" value="ECO:0007669"/>
    <property type="project" value="UniProtKB-KW"/>
</dbReference>
<protein>
    <recommendedName>
        <fullName evidence="6">Xaa-Pro dipeptidyl-peptidase</fullName>
        <ecNumber evidence="5">3.4.14.11</ecNumber>
    </recommendedName>
    <alternativeName>
        <fullName evidence="12">X-Pro dipeptidyl-peptidase</fullName>
    </alternativeName>
    <alternativeName>
        <fullName evidence="11">X-prolyl-dipeptidyl aminopeptidase</fullName>
    </alternativeName>
</protein>
<dbReference type="EC" id="3.4.14.11" evidence="5"/>
<dbReference type="InterPro" id="IPR050585">
    <property type="entry name" value="Xaa-Pro_dipeptidyl-ppase/CocE"/>
</dbReference>
<keyword evidence="8" id="KW-0645">Protease</keyword>
<comment type="subunit">
    <text evidence="4">Homodimer.</text>
</comment>
<evidence type="ECO:0000256" key="4">
    <source>
        <dbReference type="ARBA" id="ARBA00011738"/>
    </source>
</evidence>
<evidence type="ECO:0000256" key="8">
    <source>
        <dbReference type="ARBA" id="ARBA00022670"/>
    </source>
</evidence>
<dbReference type="Gene3D" id="3.40.50.1820">
    <property type="entry name" value="alpha/beta hydrolase"/>
    <property type="match status" value="1"/>
</dbReference>
<evidence type="ECO:0000256" key="6">
    <source>
        <dbReference type="ARBA" id="ARBA00014682"/>
    </source>
</evidence>
<dbReference type="PANTHER" id="PTHR43056">
    <property type="entry name" value="PEPTIDASE S9 PROLYL OLIGOPEPTIDASE"/>
    <property type="match status" value="1"/>
</dbReference>
<keyword evidence="10" id="KW-0720">Serine protease</keyword>
<dbReference type="InterPro" id="IPR029058">
    <property type="entry name" value="AB_hydrolase_fold"/>
</dbReference>
<feature type="domain" description="Xaa-Pro dipeptidyl-peptidase C-terminal" evidence="13">
    <location>
        <begin position="538"/>
        <end position="792"/>
    </location>
</feature>
<evidence type="ECO:0000259" key="13">
    <source>
        <dbReference type="SMART" id="SM00939"/>
    </source>
</evidence>
<evidence type="ECO:0000256" key="12">
    <source>
        <dbReference type="ARBA" id="ARBA00031951"/>
    </source>
</evidence>
<dbReference type="Gene3D" id="2.60.120.260">
    <property type="entry name" value="Galactose-binding domain-like"/>
    <property type="match status" value="1"/>
</dbReference>
<keyword evidence="16" id="KW-1185">Reference proteome</keyword>
<evidence type="ECO:0000256" key="5">
    <source>
        <dbReference type="ARBA" id="ARBA00012463"/>
    </source>
</evidence>
<evidence type="ECO:0000256" key="1">
    <source>
        <dbReference type="ARBA" id="ARBA00000123"/>
    </source>
</evidence>
<keyword evidence="9 15" id="KW-0378">Hydrolase</keyword>
<dbReference type="Pfam" id="PF08530">
    <property type="entry name" value="PepX_C"/>
    <property type="match status" value="1"/>
</dbReference>
<evidence type="ECO:0000313" key="15">
    <source>
        <dbReference type="EMBL" id="MBB1097567.1"/>
    </source>
</evidence>
<dbReference type="InterPro" id="IPR008252">
    <property type="entry name" value="Pept_S15_Xpro"/>
</dbReference>
<gene>
    <name evidence="15" type="ORF">H5S09_06395</name>
</gene>
<dbReference type="GO" id="GO:0004177">
    <property type="term" value="F:aminopeptidase activity"/>
    <property type="evidence" value="ECO:0007669"/>
    <property type="project" value="UniProtKB-KW"/>
</dbReference>
<dbReference type="SMART" id="SM00939">
    <property type="entry name" value="PepX_C"/>
    <property type="match status" value="1"/>
</dbReference>
<evidence type="ECO:0000256" key="10">
    <source>
        <dbReference type="ARBA" id="ARBA00022825"/>
    </source>
</evidence>